<gene>
    <name evidence="1" type="ORF">BaRGS_00022682</name>
</gene>
<organism evidence="1 2">
    <name type="scientific">Batillaria attramentaria</name>
    <dbReference type="NCBI Taxonomy" id="370345"/>
    <lineage>
        <taxon>Eukaryota</taxon>
        <taxon>Metazoa</taxon>
        <taxon>Spiralia</taxon>
        <taxon>Lophotrochozoa</taxon>
        <taxon>Mollusca</taxon>
        <taxon>Gastropoda</taxon>
        <taxon>Caenogastropoda</taxon>
        <taxon>Sorbeoconcha</taxon>
        <taxon>Cerithioidea</taxon>
        <taxon>Batillariidae</taxon>
        <taxon>Batillaria</taxon>
    </lineage>
</organism>
<dbReference type="Proteomes" id="UP001519460">
    <property type="component" value="Unassembled WGS sequence"/>
</dbReference>
<sequence length="124" mass="13816">MPATNTYIDIIENNAVPFPATNHRPANQISRRTIQCRFNEHLQTCRWTNIIPSFVLQAQLPSPLLHTTVCPLQRSSCLINRPQIFDPRPYGDTNIGAVVQAWQWGSSCVHYGAGSAGKTAYCSC</sequence>
<dbReference type="AlphaFoldDB" id="A0ABD0KFX3"/>
<comment type="caution">
    <text evidence="1">The sequence shown here is derived from an EMBL/GenBank/DDBJ whole genome shotgun (WGS) entry which is preliminary data.</text>
</comment>
<dbReference type="EMBL" id="JACVVK020000184">
    <property type="protein sequence ID" value="KAK7486073.1"/>
    <property type="molecule type" value="Genomic_DNA"/>
</dbReference>
<proteinExistence type="predicted"/>
<accession>A0ABD0KFX3</accession>
<reference evidence="1 2" key="1">
    <citation type="journal article" date="2023" name="Sci. Data">
        <title>Genome assembly of the Korean intertidal mud-creeper Batillaria attramentaria.</title>
        <authorList>
            <person name="Patra A.K."/>
            <person name="Ho P.T."/>
            <person name="Jun S."/>
            <person name="Lee S.J."/>
            <person name="Kim Y."/>
            <person name="Won Y.J."/>
        </authorList>
    </citation>
    <scope>NUCLEOTIDE SEQUENCE [LARGE SCALE GENOMIC DNA]</scope>
    <source>
        <strain evidence="1">Wonlab-2016</strain>
    </source>
</reference>
<evidence type="ECO:0000313" key="1">
    <source>
        <dbReference type="EMBL" id="KAK7486073.1"/>
    </source>
</evidence>
<name>A0ABD0KFX3_9CAEN</name>
<evidence type="ECO:0000313" key="2">
    <source>
        <dbReference type="Proteomes" id="UP001519460"/>
    </source>
</evidence>
<keyword evidence="2" id="KW-1185">Reference proteome</keyword>
<protein>
    <submittedName>
        <fullName evidence="1">Uncharacterized protein</fullName>
    </submittedName>
</protein>